<evidence type="ECO:0000313" key="3">
    <source>
        <dbReference type="Proteomes" id="UP000823674"/>
    </source>
</evidence>
<protein>
    <recommendedName>
        <fullName evidence="1">DUF1308 domain-containing protein</fullName>
    </recommendedName>
</protein>
<dbReference type="PANTHER" id="PTHR13379">
    <property type="entry name" value="UNCHARACTERIZED DUF1308"/>
    <property type="match status" value="1"/>
</dbReference>
<accession>A0ABQ7NGV0</accession>
<organism evidence="2 3">
    <name type="scientific">Brassica rapa subsp. trilocularis</name>
    <dbReference type="NCBI Taxonomy" id="1813537"/>
    <lineage>
        <taxon>Eukaryota</taxon>
        <taxon>Viridiplantae</taxon>
        <taxon>Streptophyta</taxon>
        <taxon>Embryophyta</taxon>
        <taxon>Tracheophyta</taxon>
        <taxon>Spermatophyta</taxon>
        <taxon>Magnoliopsida</taxon>
        <taxon>eudicotyledons</taxon>
        <taxon>Gunneridae</taxon>
        <taxon>Pentapetalae</taxon>
        <taxon>rosids</taxon>
        <taxon>malvids</taxon>
        <taxon>Brassicales</taxon>
        <taxon>Brassicaceae</taxon>
        <taxon>Brassiceae</taxon>
        <taxon>Brassica</taxon>
    </lineage>
</organism>
<dbReference type="PANTHER" id="PTHR13379:SF0">
    <property type="entry name" value="UPF0415 PROTEIN C7ORF25"/>
    <property type="match status" value="1"/>
</dbReference>
<evidence type="ECO:0000259" key="1">
    <source>
        <dbReference type="Pfam" id="PF07000"/>
    </source>
</evidence>
<evidence type="ECO:0000313" key="2">
    <source>
        <dbReference type="EMBL" id="KAG5410092.1"/>
    </source>
</evidence>
<comment type="caution">
    <text evidence="2">The sequence shown here is derived from an EMBL/GenBank/DDBJ whole genome shotgun (WGS) entry which is preliminary data.</text>
</comment>
<proteinExistence type="predicted"/>
<reference evidence="2 3" key="1">
    <citation type="submission" date="2021-03" db="EMBL/GenBank/DDBJ databases">
        <authorList>
            <person name="King G.J."/>
            <person name="Bancroft I."/>
            <person name="Baten A."/>
            <person name="Bloomfield J."/>
            <person name="Borpatragohain P."/>
            <person name="He Z."/>
            <person name="Irish N."/>
            <person name="Irwin J."/>
            <person name="Liu K."/>
            <person name="Mauleon R.P."/>
            <person name="Moore J."/>
            <person name="Morris R."/>
            <person name="Ostergaard L."/>
            <person name="Wang B."/>
            <person name="Wells R."/>
        </authorList>
    </citation>
    <scope>NUCLEOTIDE SEQUENCE [LARGE SCALE GENOMIC DNA]</scope>
    <source>
        <strain evidence="2">R-o-18</strain>
        <tissue evidence="2">Leaf</tissue>
    </source>
</reference>
<dbReference type="EMBL" id="JADBGQ010000002">
    <property type="protein sequence ID" value="KAG5410092.1"/>
    <property type="molecule type" value="Genomic_DNA"/>
</dbReference>
<keyword evidence="3" id="KW-1185">Reference proteome</keyword>
<sequence>MHNEPGYDKRAKPRRIHFIGPKPIYYLSKPGYSRTGFDPVQPLLLTFRKQNPKIKKQTLEAMEIGEIETAKKRCESVIRTINHLPLSTSITASCRSTLLKLASSELSFLSSLATDPSPPQPLSVNIGHIESVLWILRRPSITAVSRVCKPIPLPNTNSVHVDLVCTLGKAPAWIIVSDRNSNYISWSDNRHGSKGLKSRIETILAAANSTTTLKPSSLILFFANGLPLPVYEKLKDRFGAEDFNFGSDSDFDCEETLEGGEWVNVVRTRSYKEAVSVEIKLIDGHDSLAFDEHVVAEAEVADLSEKDAFSSVLSSMRLKGEDFLVNFDTTALVALVSGIANGCAERILDMPEVVLEEKFKGNTVFVIAQARSEVENSVFVRMGGVLSGKRGIVCKSVVSEFEELVSMYAGPNEKQRAEQLLKSLMVVNDNPTERVVGLPTTRKLAMKNKIVFGTGDRWGAPTLTANMGFVRAVAQSGMSLSTIEHSPRALTGD</sequence>
<gene>
    <name evidence="2" type="primary">A02p026550.1_BraROA</name>
    <name evidence="2" type="ORF">IGI04_006411</name>
</gene>
<dbReference type="Proteomes" id="UP000823674">
    <property type="component" value="Chromosome A02"/>
</dbReference>
<feature type="domain" description="DUF1308" evidence="1">
    <location>
        <begin position="325"/>
        <end position="491"/>
    </location>
</feature>
<dbReference type="Pfam" id="PF07000">
    <property type="entry name" value="DUF1308"/>
    <property type="match status" value="1"/>
</dbReference>
<name>A0ABQ7NGV0_BRACM</name>
<dbReference type="InterPro" id="IPR010733">
    <property type="entry name" value="DUF1308"/>
</dbReference>